<evidence type="ECO:0000313" key="8">
    <source>
        <dbReference type="EMBL" id="CAB4535082.1"/>
    </source>
</evidence>
<keyword evidence="1" id="KW-1003">Cell membrane</keyword>
<evidence type="ECO:0000256" key="1">
    <source>
        <dbReference type="ARBA" id="ARBA00022475"/>
    </source>
</evidence>
<evidence type="ECO:0000256" key="5">
    <source>
        <dbReference type="ARBA" id="ARBA00022989"/>
    </source>
</evidence>
<dbReference type="GO" id="GO:0004190">
    <property type="term" value="F:aspartic-type endopeptidase activity"/>
    <property type="evidence" value="ECO:0007669"/>
    <property type="project" value="InterPro"/>
</dbReference>
<accession>A0A6J6B7L8</accession>
<keyword evidence="2" id="KW-0645">Protease</keyword>
<dbReference type="AlphaFoldDB" id="A0A6J6B7L8"/>
<evidence type="ECO:0000256" key="7">
    <source>
        <dbReference type="SAM" id="Phobius"/>
    </source>
</evidence>
<dbReference type="PRINTS" id="PR00781">
    <property type="entry name" value="LIPOSIGPTASE"/>
</dbReference>
<dbReference type="GO" id="GO:0016020">
    <property type="term" value="C:membrane"/>
    <property type="evidence" value="ECO:0007669"/>
    <property type="project" value="InterPro"/>
</dbReference>
<dbReference type="NCBIfam" id="TIGR00077">
    <property type="entry name" value="lspA"/>
    <property type="match status" value="1"/>
</dbReference>
<dbReference type="GO" id="GO:0006508">
    <property type="term" value="P:proteolysis"/>
    <property type="evidence" value="ECO:0007669"/>
    <property type="project" value="UniProtKB-KW"/>
</dbReference>
<dbReference type="PANTHER" id="PTHR33695">
    <property type="entry name" value="LIPOPROTEIN SIGNAL PEPTIDASE"/>
    <property type="match status" value="1"/>
</dbReference>
<evidence type="ECO:0000256" key="2">
    <source>
        <dbReference type="ARBA" id="ARBA00022670"/>
    </source>
</evidence>
<dbReference type="InterPro" id="IPR001872">
    <property type="entry name" value="Peptidase_A8"/>
</dbReference>
<gene>
    <name evidence="8" type="ORF">UFOPK1425_00269</name>
    <name evidence="9" type="ORF">UFOPK1842_00351</name>
</gene>
<dbReference type="HAMAP" id="MF_00161">
    <property type="entry name" value="LspA"/>
    <property type="match status" value="1"/>
</dbReference>
<reference evidence="8" key="1">
    <citation type="submission" date="2020-05" db="EMBL/GenBank/DDBJ databases">
        <authorList>
            <person name="Chiriac C."/>
            <person name="Salcher M."/>
            <person name="Ghai R."/>
            <person name="Kavagutti S V."/>
        </authorList>
    </citation>
    <scope>NUCLEOTIDE SEQUENCE</scope>
</reference>
<keyword evidence="5 7" id="KW-1133">Transmembrane helix</keyword>
<evidence type="ECO:0000256" key="6">
    <source>
        <dbReference type="ARBA" id="ARBA00023136"/>
    </source>
</evidence>
<dbReference type="EMBL" id="CAEZUQ010000027">
    <property type="protein sequence ID" value="CAB4603649.1"/>
    <property type="molecule type" value="Genomic_DNA"/>
</dbReference>
<feature type="transmembrane region" description="Helical" evidence="7">
    <location>
        <begin position="53"/>
        <end position="71"/>
    </location>
</feature>
<keyword evidence="6 7" id="KW-0472">Membrane</keyword>
<evidence type="ECO:0000313" key="9">
    <source>
        <dbReference type="EMBL" id="CAB4603649.1"/>
    </source>
</evidence>
<dbReference type="PANTHER" id="PTHR33695:SF1">
    <property type="entry name" value="LIPOPROTEIN SIGNAL PEPTIDASE"/>
    <property type="match status" value="1"/>
</dbReference>
<dbReference type="EMBL" id="CAEZSJ010000030">
    <property type="protein sequence ID" value="CAB4535082.1"/>
    <property type="molecule type" value="Genomic_DNA"/>
</dbReference>
<name>A0A6J6B7L8_9ZZZZ</name>
<keyword evidence="4" id="KW-0378">Hydrolase</keyword>
<dbReference type="Pfam" id="PF01252">
    <property type="entry name" value="Peptidase_A8"/>
    <property type="match status" value="1"/>
</dbReference>
<organism evidence="8">
    <name type="scientific">freshwater metagenome</name>
    <dbReference type="NCBI Taxonomy" id="449393"/>
    <lineage>
        <taxon>unclassified sequences</taxon>
        <taxon>metagenomes</taxon>
        <taxon>ecological metagenomes</taxon>
    </lineage>
</organism>
<protein>
    <submittedName>
        <fullName evidence="8">Unannotated protein</fullName>
    </submittedName>
</protein>
<evidence type="ECO:0000256" key="4">
    <source>
        <dbReference type="ARBA" id="ARBA00022801"/>
    </source>
</evidence>
<feature type="transmembrane region" description="Helical" evidence="7">
    <location>
        <begin position="118"/>
        <end position="140"/>
    </location>
</feature>
<feature type="transmembrane region" description="Helical" evidence="7">
    <location>
        <begin position="78"/>
        <end position="98"/>
    </location>
</feature>
<proteinExistence type="inferred from homology"/>
<evidence type="ECO:0000256" key="3">
    <source>
        <dbReference type="ARBA" id="ARBA00022692"/>
    </source>
</evidence>
<sequence length="149" mass="15963">MTAFSIFLVDYLTKLAAVSFLADGPIKVLGNFLKFELIYNTGAAFSLATSKTIFLSTFSMLVAAGIFYFAARVDSQKWALALGSVLGGIFGNLSDRIFRSPGGLQGPVVDWISIPHWPVFNIADSAVVIGVLSIASLTWAKIPPRSATK</sequence>
<keyword evidence="3 7" id="KW-0812">Transmembrane</keyword>